<reference evidence="1" key="2">
    <citation type="submission" date="2020-11" db="EMBL/GenBank/DDBJ databases">
        <authorList>
            <person name="McCartney M.A."/>
            <person name="Auch B."/>
            <person name="Kono T."/>
            <person name="Mallez S."/>
            <person name="Becker A."/>
            <person name="Gohl D.M."/>
            <person name="Silverstein K.A.T."/>
            <person name="Koren S."/>
            <person name="Bechman K.B."/>
            <person name="Herman A."/>
            <person name="Abrahante J.E."/>
            <person name="Garbe J."/>
        </authorList>
    </citation>
    <scope>NUCLEOTIDE SEQUENCE</scope>
    <source>
        <strain evidence="1">Duluth1</strain>
        <tissue evidence="1">Whole animal</tissue>
    </source>
</reference>
<dbReference type="Proteomes" id="UP000828390">
    <property type="component" value="Unassembled WGS sequence"/>
</dbReference>
<dbReference type="EMBL" id="JAIWYP010000006">
    <property type="protein sequence ID" value="KAH3813604.1"/>
    <property type="molecule type" value="Genomic_DNA"/>
</dbReference>
<proteinExistence type="predicted"/>
<comment type="caution">
    <text evidence="1">The sequence shown here is derived from an EMBL/GenBank/DDBJ whole genome shotgun (WGS) entry which is preliminary data.</text>
</comment>
<protein>
    <submittedName>
        <fullName evidence="1">Uncharacterized protein</fullName>
    </submittedName>
</protein>
<reference evidence="1" key="1">
    <citation type="journal article" date="2019" name="bioRxiv">
        <title>The Genome of the Zebra Mussel, Dreissena polymorpha: A Resource for Invasive Species Research.</title>
        <authorList>
            <person name="McCartney M.A."/>
            <person name="Auch B."/>
            <person name="Kono T."/>
            <person name="Mallez S."/>
            <person name="Zhang Y."/>
            <person name="Obille A."/>
            <person name="Becker A."/>
            <person name="Abrahante J.E."/>
            <person name="Garbe J."/>
            <person name="Badalamenti J.P."/>
            <person name="Herman A."/>
            <person name="Mangelson H."/>
            <person name="Liachko I."/>
            <person name="Sullivan S."/>
            <person name="Sone E.D."/>
            <person name="Koren S."/>
            <person name="Silverstein K.A.T."/>
            <person name="Beckman K.B."/>
            <person name="Gohl D.M."/>
        </authorList>
    </citation>
    <scope>NUCLEOTIDE SEQUENCE</scope>
    <source>
        <strain evidence="1">Duluth1</strain>
        <tissue evidence="1">Whole animal</tissue>
    </source>
</reference>
<name>A0A9D4JKH3_DREPO</name>
<evidence type="ECO:0000313" key="2">
    <source>
        <dbReference type="Proteomes" id="UP000828390"/>
    </source>
</evidence>
<keyword evidence="2" id="KW-1185">Reference proteome</keyword>
<dbReference type="SUPFAM" id="SSF56436">
    <property type="entry name" value="C-type lectin-like"/>
    <property type="match status" value="1"/>
</dbReference>
<accession>A0A9D4JKH3</accession>
<evidence type="ECO:0000313" key="1">
    <source>
        <dbReference type="EMBL" id="KAH3813604.1"/>
    </source>
</evidence>
<organism evidence="1 2">
    <name type="scientific">Dreissena polymorpha</name>
    <name type="common">Zebra mussel</name>
    <name type="synonym">Mytilus polymorpha</name>
    <dbReference type="NCBI Taxonomy" id="45954"/>
    <lineage>
        <taxon>Eukaryota</taxon>
        <taxon>Metazoa</taxon>
        <taxon>Spiralia</taxon>
        <taxon>Lophotrochozoa</taxon>
        <taxon>Mollusca</taxon>
        <taxon>Bivalvia</taxon>
        <taxon>Autobranchia</taxon>
        <taxon>Heteroconchia</taxon>
        <taxon>Euheterodonta</taxon>
        <taxon>Imparidentia</taxon>
        <taxon>Neoheterodontei</taxon>
        <taxon>Myida</taxon>
        <taxon>Dreissenoidea</taxon>
        <taxon>Dreissenidae</taxon>
        <taxon>Dreissena</taxon>
    </lineage>
</organism>
<dbReference type="InterPro" id="IPR016187">
    <property type="entry name" value="CTDL_fold"/>
</dbReference>
<dbReference type="AlphaFoldDB" id="A0A9D4JKH3"/>
<sequence length="84" mass="9735">MEQLMGTQCDGHVITIEDQKEQEWVTRIASNFTDFPNFWLDITNANDIDNFKRKHDHAEVSYYTLMVTKSVLSPEPLIRGDGTM</sequence>
<gene>
    <name evidence="1" type="ORF">DPMN_142068</name>
</gene>